<dbReference type="PROSITE" id="PS50113">
    <property type="entry name" value="PAC"/>
    <property type="match status" value="1"/>
</dbReference>
<dbReference type="AlphaFoldDB" id="A0A1I0DW36"/>
<dbReference type="InterPro" id="IPR036097">
    <property type="entry name" value="HisK_dim/P_sf"/>
</dbReference>
<dbReference type="InterPro" id="IPR052162">
    <property type="entry name" value="Sensor_kinase/Photoreceptor"/>
</dbReference>
<dbReference type="CDD" id="cd00082">
    <property type="entry name" value="HisKA"/>
    <property type="match status" value="1"/>
</dbReference>
<evidence type="ECO:0000256" key="2">
    <source>
        <dbReference type="ARBA" id="ARBA00012438"/>
    </source>
</evidence>
<dbReference type="Proteomes" id="UP000198697">
    <property type="component" value="Unassembled WGS sequence"/>
</dbReference>
<dbReference type="RefSeq" id="WP_092770142.1">
    <property type="nucleotide sequence ID" value="NZ_FOHS01000002.1"/>
</dbReference>
<feature type="domain" description="PAC" evidence="7">
    <location>
        <begin position="383"/>
        <end position="438"/>
    </location>
</feature>
<keyword evidence="4" id="KW-0808">Transferase</keyword>
<dbReference type="SUPFAM" id="SSF55785">
    <property type="entry name" value="PYP-like sensor domain (PAS domain)"/>
    <property type="match status" value="3"/>
</dbReference>
<dbReference type="EC" id="2.7.13.3" evidence="2"/>
<evidence type="ECO:0000259" key="7">
    <source>
        <dbReference type="PROSITE" id="PS50113"/>
    </source>
</evidence>
<evidence type="ECO:0000313" key="8">
    <source>
        <dbReference type="EMBL" id="SET36248.1"/>
    </source>
</evidence>
<dbReference type="Gene3D" id="3.30.450.20">
    <property type="entry name" value="PAS domain"/>
    <property type="match status" value="3"/>
</dbReference>
<evidence type="ECO:0000256" key="3">
    <source>
        <dbReference type="ARBA" id="ARBA00022553"/>
    </source>
</evidence>
<dbReference type="InterPro" id="IPR013656">
    <property type="entry name" value="PAS_4"/>
</dbReference>
<evidence type="ECO:0000313" key="9">
    <source>
        <dbReference type="Proteomes" id="UP000198697"/>
    </source>
</evidence>
<dbReference type="Gene3D" id="3.30.565.10">
    <property type="entry name" value="Histidine kinase-like ATPase, C-terminal domain"/>
    <property type="match status" value="1"/>
</dbReference>
<dbReference type="Pfam" id="PF02518">
    <property type="entry name" value="HATPase_c"/>
    <property type="match status" value="1"/>
</dbReference>
<evidence type="ECO:0000256" key="1">
    <source>
        <dbReference type="ARBA" id="ARBA00000085"/>
    </source>
</evidence>
<dbReference type="InterPro" id="IPR004358">
    <property type="entry name" value="Sig_transdc_His_kin-like_C"/>
</dbReference>
<dbReference type="STRING" id="82805.SAMN04487998_1571"/>
<evidence type="ECO:0000256" key="5">
    <source>
        <dbReference type="ARBA" id="ARBA00022777"/>
    </source>
</evidence>
<dbReference type="SMART" id="SM00387">
    <property type="entry name" value="HATPase_c"/>
    <property type="match status" value="1"/>
</dbReference>
<dbReference type="InterPro" id="IPR005467">
    <property type="entry name" value="His_kinase_dom"/>
</dbReference>
<dbReference type="PANTHER" id="PTHR43304">
    <property type="entry name" value="PHYTOCHROME-LIKE PROTEIN CPH1"/>
    <property type="match status" value="1"/>
</dbReference>
<dbReference type="InterPro" id="IPR000014">
    <property type="entry name" value="PAS"/>
</dbReference>
<evidence type="ECO:0000256" key="4">
    <source>
        <dbReference type="ARBA" id="ARBA00022679"/>
    </source>
</evidence>
<dbReference type="SMART" id="SM00388">
    <property type="entry name" value="HisKA"/>
    <property type="match status" value="1"/>
</dbReference>
<dbReference type="OrthoDB" id="9766459at2"/>
<accession>A0A1I0DW36</accession>
<dbReference type="SUPFAM" id="SSF47384">
    <property type="entry name" value="Homodimeric domain of signal transducing histidine kinase"/>
    <property type="match status" value="1"/>
</dbReference>
<dbReference type="PANTHER" id="PTHR43304:SF1">
    <property type="entry name" value="PAC DOMAIN-CONTAINING PROTEIN"/>
    <property type="match status" value="1"/>
</dbReference>
<dbReference type="SMART" id="SM00091">
    <property type="entry name" value="PAS"/>
    <property type="match status" value="3"/>
</dbReference>
<dbReference type="NCBIfam" id="TIGR00229">
    <property type="entry name" value="sensory_box"/>
    <property type="match status" value="1"/>
</dbReference>
<dbReference type="EMBL" id="FOHS01000002">
    <property type="protein sequence ID" value="SET36248.1"/>
    <property type="molecule type" value="Genomic_DNA"/>
</dbReference>
<gene>
    <name evidence="8" type="ORF">SAMN04487998_1571</name>
</gene>
<comment type="catalytic activity">
    <reaction evidence="1">
        <text>ATP + protein L-histidine = ADP + protein N-phospho-L-histidine.</text>
        <dbReference type="EC" id="2.7.13.3"/>
    </reaction>
</comment>
<keyword evidence="9" id="KW-1185">Reference proteome</keyword>
<keyword evidence="3" id="KW-0597">Phosphoprotein</keyword>
<name>A0A1I0DW36_9BACT</name>
<dbReference type="InterPro" id="IPR003661">
    <property type="entry name" value="HisK_dim/P_dom"/>
</dbReference>
<dbReference type="Pfam" id="PF08448">
    <property type="entry name" value="PAS_4"/>
    <property type="match status" value="3"/>
</dbReference>
<dbReference type="Pfam" id="PF00512">
    <property type="entry name" value="HisKA"/>
    <property type="match status" value="1"/>
</dbReference>
<dbReference type="GO" id="GO:0000155">
    <property type="term" value="F:phosphorelay sensor kinase activity"/>
    <property type="evidence" value="ECO:0007669"/>
    <property type="project" value="InterPro"/>
</dbReference>
<dbReference type="SUPFAM" id="SSF55874">
    <property type="entry name" value="ATPase domain of HSP90 chaperone/DNA topoisomerase II/histidine kinase"/>
    <property type="match status" value="1"/>
</dbReference>
<reference evidence="9" key="1">
    <citation type="submission" date="2016-10" db="EMBL/GenBank/DDBJ databases">
        <authorList>
            <person name="Varghese N."/>
            <person name="Submissions S."/>
        </authorList>
    </citation>
    <scope>NUCLEOTIDE SEQUENCE [LARGE SCALE GENOMIC DNA]</scope>
    <source>
        <strain evidence="9">DSM 15310</strain>
    </source>
</reference>
<dbReference type="PROSITE" id="PS50109">
    <property type="entry name" value="HIS_KIN"/>
    <property type="match status" value="1"/>
</dbReference>
<feature type="domain" description="Histidine kinase" evidence="6">
    <location>
        <begin position="463"/>
        <end position="680"/>
    </location>
</feature>
<dbReference type="InterPro" id="IPR035965">
    <property type="entry name" value="PAS-like_dom_sf"/>
</dbReference>
<evidence type="ECO:0000259" key="6">
    <source>
        <dbReference type="PROSITE" id="PS50109"/>
    </source>
</evidence>
<keyword evidence="5" id="KW-0418">Kinase</keyword>
<proteinExistence type="predicted"/>
<dbReference type="InterPro" id="IPR003594">
    <property type="entry name" value="HATPase_dom"/>
</dbReference>
<dbReference type="InterPro" id="IPR000700">
    <property type="entry name" value="PAS-assoc_C"/>
</dbReference>
<dbReference type="Gene3D" id="1.10.287.130">
    <property type="match status" value="1"/>
</dbReference>
<sequence length="686" mass="75552">MPATPSGLPLSPNAPDTDTLQAKLLAATRQLLQEREAFYQVFEQTPALVTILRGPDHRFAYFNPAQERMFPGRQLLGQPLATVLPDAATQGFVALLDRVYATGEPHVGVEVPAYLNQPNGQPPRLHYFTFAYQRFEEDGRPAGISVFGTDVTEQVRARQERDVLQAQVLAAAQRRAQEHETSYQLFEQSPALIALLREPGHRIEYYNAAYRQLFPGRELRGRPLAEAVPEVVAQGLLALLDAVYQTGDTHFGSEVPLVVAAADGGPAHALYLNFTCQAYREAGRIVGVSLFAYDVTEQVLARHEHEALQQRQQALFEQAPVAIGVFAGPAYVVEICNPGLQAIWGRTAAQALHRPLLEVLPEVRDQGFKQLLDEVRATGRPYVAQERRAELLHQGQLITVYLNFVYQPLRDENGLVTAVAAVATDVTEQVTARQQVQALNDELTITNRQLTRTNTDLDTFVYTASHDLKTPVSNIEGLLLALLEELPPEVRQAGVVQLLLDRMQGAVERFQLTIAQLTDVARLQKAQAQPAEVVDLAVLVEDLRLDLAPLLATSGARLTLDVAACPQVSFAPQHLRSIVYNLLSNAVKYRHPDRPPHVQLRCRSTEALVVLEVEDNGLGLSPDQQGELFGLFRRLHDHVEGSGLGLYMVKRLVENAGGTIRVQSEAGLGSTFTVTLPRTASNCPVG</sequence>
<dbReference type="InterPro" id="IPR036890">
    <property type="entry name" value="HATPase_C_sf"/>
</dbReference>
<dbReference type="PRINTS" id="PR00344">
    <property type="entry name" value="BCTRLSENSOR"/>
</dbReference>
<protein>
    <recommendedName>
        <fullName evidence="2">histidine kinase</fullName>
        <ecNumber evidence="2">2.7.13.3</ecNumber>
    </recommendedName>
</protein>
<organism evidence="8 9">
    <name type="scientific">Hymenobacter actinosclerus</name>
    <dbReference type="NCBI Taxonomy" id="82805"/>
    <lineage>
        <taxon>Bacteria</taxon>
        <taxon>Pseudomonadati</taxon>
        <taxon>Bacteroidota</taxon>
        <taxon>Cytophagia</taxon>
        <taxon>Cytophagales</taxon>
        <taxon>Hymenobacteraceae</taxon>
        <taxon>Hymenobacter</taxon>
    </lineage>
</organism>